<dbReference type="Gene3D" id="1.10.10.10">
    <property type="entry name" value="Winged helix-like DNA-binding domain superfamily/Winged helix DNA-binding domain"/>
    <property type="match status" value="1"/>
</dbReference>
<sequence>MPAEVPEPAETPGFPEAPDSVKASDSPEAREPGEPRPDLLAALTRISRLSAALTRGRLVERAVEEAGLGRDRPAVGVLVTLRTADGPLRIGEIADRMQVVGPHITRQVQILEKHGLARRIPDPYDARARLIEPTEAGAEAVNRYLAFLLGWFTDALGDWPRQDRDDLVRLLARFADDVTTRLARLDEEE</sequence>
<evidence type="ECO:0000313" key="4">
    <source>
        <dbReference type="Proteomes" id="UP000263377"/>
    </source>
</evidence>
<feature type="domain" description="HTH marR-type" evidence="2">
    <location>
        <begin position="36"/>
        <end position="176"/>
    </location>
</feature>
<dbReference type="PROSITE" id="PS50995">
    <property type="entry name" value="HTH_MARR_2"/>
    <property type="match status" value="1"/>
</dbReference>
<dbReference type="PANTHER" id="PTHR33164:SF57">
    <property type="entry name" value="MARR-FAMILY TRANSCRIPTIONAL REGULATOR"/>
    <property type="match status" value="1"/>
</dbReference>
<feature type="region of interest" description="Disordered" evidence="1">
    <location>
        <begin position="1"/>
        <end position="37"/>
    </location>
</feature>
<proteinExistence type="predicted"/>
<dbReference type="InterPro" id="IPR039422">
    <property type="entry name" value="MarR/SlyA-like"/>
</dbReference>
<dbReference type="PANTHER" id="PTHR33164">
    <property type="entry name" value="TRANSCRIPTIONAL REGULATOR, MARR FAMILY"/>
    <property type="match status" value="1"/>
</dbReference>
<evidence type="ECO:0000256" key="1">
    <source>
        <dbReference type="SAM" id="MobiDB-lite"/>
    </source>
</evidence>
<feature type="compositionally biased region" description="Basic and acidic residues" evidence="1">
    <location>
        <begin position="25"/>
        <end position="37"/>
    </location>
</feature>
<reference evidence="3 4" key="1">
    <citation type="submission" date="2018-08" db="EMBL/GenBank/DDBJ databases">
        <title>Diversity &amp; Physiological Properties of Lignin-Decomposing Actinobacteria from Soil.</title>
        <authorList>
            <person name="Roh S.G."/>
            <person name="Kim S.B."/>
        </authorList>
    </citation>
    <scope>NUCLEOTIDE SEQUENCE [LARGE SCALE GENOMIC DNA]</scope>
    <source>
        <strain evidence="3 4">MMS17-GH009</strain>
    </source>
</reference>
<dbReference type="AlphaFoldDB" id="A0A372ZMX2"/>
<gene>
    <name evidence="3" type="ORF">DR950_02590</name>
</gene>
<evidence type="ECO:0000313" key="3">
    <source>
        <dbReference type="EMBL" id="RGD56822.1"/>
    </source>
</evidence>
<name>A0A372ZMX2_9ACTN</name>
<comment type="caution">
    <text evidence="3">The sequence shown here is derived from an EMBL/GenBank/DDBJ whole genome shotgun (WGS) entry which is preliminary data.</text>
</comment>
<dbReference type="InterPro" id="IPR036388">
    <property type="entry name" value="WH-like_DNA-bd_sf"/>
</dbReference>
<evidence type="ECO:0000259" key="2">
    <source>
        <dbReference type="PROSITE" id="PS50995"/>
    </source>
</evidence>
<dbReference type="GO" id="GO:0006950">
    <property type="term" value="P:response to stress"/>
    <property type="evidence" value="ECO:0007669"/>
    <property type="project" value="TreeGrafter"/>
</dbReference>
<dbReference type="RefSeq" id="WP_117485439.1">
    <property type="nucleotide sequence ID" value="NZ_QVIG01000001.1"/>
</dbReference>
<dbReference type="InterPro" id="IPR036390">
    <property type="entry name" value="WH_DNA-bd_sf"/>
</dbReference>
<dbReference type="SMART" id="SM00347">
    <property type="entry name" value="HTH_MARR"/>
    <property type="match status" value="1"/>
</dbReference>
<protein>
    <submittedName>
        <fullName evidence="3">MarR family transcriptional regulator</fullName>
    </submittedName>
</protein>
<keyword evidence="4" id="KW-1185">Reference proteome</keyword>
<dbReference type="EMBL" id="QVIG01000001">
    <property type="protein sequence ID" value="RGD56822.1"/>
    <property type="molecule type" value="Genomic_DNA"/>
</dbReference>
<dbReference type="SUPFAM" id="SSF46785">
    <property type="entry name" value="Winged helix' DNA-binding domain"/>
    <property type="match status" value="1"/>
</dbReference>
<dbReference type="Proteomes" id="UP000263377">
    <property type="component" value="Unassembled WGS sequence"/>
</dbReference>
<dbReference type="GO" id="GO:0003700">
    <property type="term" value="F:DNA-binding transcription factor activity"/>
    <property type="evidence" value="ECO:0007669"/>
    <property type="project" value="InterPro"/>
</dbReference>
<dbReference type="InterPro" id="IPR000835">
    <property type="entry name" value="HTH_MarR-typ"/>
</dbReference>
<accession>A0A372ZMX2</accession>
<organism evidence="3 4">
    <name type="scientific">Kitasatospora xanthocidica</name>
    <dbReference type="NCBI Taxonomy" id="83382"/>
    <lineage>
        <taxon>Bacteria</taxon>
        <taxon>Bacillati</taxon>
        <taxon>Actinomycetota</taxon>
        <taxon>Actinomycetes</taxon>
        <taxon>Kitasatosporales</taxon>
        <taxon>Streptomycetaceae</taxon>
        <taxon>Kitasatospora</taxon>
    </lineage>
</organism>
<dbReference type="Pfam" id="PF01047">
    <property type="entry name" value="MarR"/>
    <property type="match status" value="1"/>
</dbReference>